<feature type="signal peptide" evidence="1">
    <location>
        <begin position="1"/>
        <end position="19"/>
    </location>
</feature>
<evidence type="ECO:0000256" key="1">
    <source>
        <dbReference type="SAM" id="SignalP"/>
    </source>
</evidence>
<dbReference type="RefSeq" id="WP_379090786.1">
    <property type="nucleotide sequence ID" value="NZ_JBHTJO010000002.1"/>
</dbReference>
<sequence length="149" mass="16338">MLKVLGFVAALLVAVPAFALPAPLSEKELTEQSDLVALIEVLSVTSVGALPDMETRQALLFYHAKAKVLEVKKGDVKPGTIITIEFREVPEDIVGRWEVSYYAGEELWTYLKKRGGNYRATAWNARGEQVRPAVSNKLPAQPGQTISAE</sequence>
<comment type="caution">
    <text evidence="2">The sequence shown here is derived from an EMBL/GenBank/DDBJ whole genome shotgun (WGS) entry which is preliminary data.</text>
</comment>
<reference evidence="3" key="1">
    <citation type="journal article" date="2019" name="Int. J. Syst. Evol. Microbiol.">
        <title>The Global Catalogue of Microorganisms (GCM) 10K type strain sequencing project: providing services to taxonomists for standard genome sequencing and annotation.</title>
        <authorList>
            <consortium name="The Broad Institute Genomics Platform"/>
            <consortium name="The Broad Institute Genome Sequencing Center for Infectious Disease"/>
            <person name="Wu L."/>
            <person name="Ma J."/>
        </authorList>
    </citation>
    <scope>NUCLEOTIDE SEQUENCE [LARGE SCALE GENOMIC DNA]</scope>
    <source>
        <strain evidence="3">CCUG 61697</strain>
    </source>
</reference>
<proteinExistence type="predicted"/>
<evidence type="ECO:0000313" key="2">
    <source>
        <dbReference type="EMBL" id="MFD0988043.1"/>
    </source>
</evidence>
<feature type="chain" id="PRO_5046086675" evidence="1">
    <location>
        <begin position="20"/>
        <end position="149"/>
    </location>
</feature>
<organism evidence="2 3">
    <name type="scientific">Methyloligella solikamskensis</name>
    <dbReference type="NCBI Taxonomy" id="1177756"/>
    <lineage>
        <taxon>Bacteria</taxon>
        <taxon>Pseudomonadati</taxon>
        <taxon>Pseudomonadota</taxon>
        <taxon>Alphaproteobacteria</taxon>
        <taxon>Hyphomicrobiales</taxon>
        <taxon>Hyphomicrobiaceae</taxon>
        <taxon>Methyloligella</taxon>
    </lineage>
</organism>
<protein>
    <submittedName>
        <fullName evidence="2">Uncharacterized protein</fullName>
    </submittedName>
</protein>
<evidence type="ECO:0000313" key="3">
    <source>
        <dbReference type="Proteomes" id="UP001597102"/>
    </source>
</evidence>
<name>A0ABW3JC69_9HYPH</name>
<keyword evidence="1" id="KW-0732">Signal</keyword>
<dbReference type="Proteomes" id="UP001597102">
    <property type="component" value="Unassembled WGS sequence"/>
</dbReference>
<keyword evidence="3" id="KW-1185">Reference proteome</keyword>
<dbReference type="EMBL" id="JBHTJO010000002">
    <property type="protein sequence ID" value="MFD0988043.1"/>
    <property type="molecule type" value="Genomic_DNA"/>
</dbReference>
<accession>A0ABW3JC69</accession>
<gene>
    <name evidence="2" type="ORF">ACFQ2F_13140</name>
</gene>